<keyword evidence="2 4" id="KW-0863">Zinc-finger</keyword>
<dbReference type="GO" id="GO:0008270">
    <property type="term" value="F:zinc ion binding"/>
    <property type="evidence" value="ECO:0007669"/>
    <property type="project" value="UniProtKB-KW"/>
</dbReference>
<evidence type="ECO:0000256" key="2">
    <source>
        <dbReference type="ARBA" id="ARBA00022771"/>
    </source>
</evidence>
<evidence type="ECO:0000259" key="7">
    <source>
        <dbReference type="PROSITE" id="PS50089"/>
    </source>
</evidence>
<dbReference type="SMART" id="SM00184">
    <property type="entry name" value="RING"/>
    <property type="match status" value="2"/>
</dbReference>
<organism evidence="9 10">
    <name type="scientific">Branchiostoma belcheri</name>
    <name type="common">Amphioxus</name>
    <dbReference type="NCBI Taxonomy" id="7741"/>
    <lineage>
        <taxon>Eukaryota</taxon>
        <taxon>Metazoa</taxon>
        <taxon>Chordata</taxon>
        <taxon>Cephalochordata</taxon>
        <taxon>Leptocardii</taxon>
        <taxon>Amphioxiformes</taxon>
        <taxon>Branchiostomatidae</taxon>
        <taxon>Branchiostoma</taxon>
    </lineage>
</organism>
<evidence type="ECO:0000256" key="5">
    <source>
        <dbReference type="PROSITE-ProRule" id="PRU00339"/>
    </source>
</evidence>
<dbReference type="GeneID" id="109487599"/>
<evidence type="ECO:0000256" key="3">
    <source>
        <dbReference type="ARBA" id="ARBA00022833"/>
    </source>
</evidence>
<keyword evidence="9" id="KW-1185">Reference proteome</keyword>
<name>A0A6P5ABY7_BRABE</name>
<dbReference type="PANTHER" id="PTHR23327:SF42">
    <property type="entry name" value="LON PEPTIDASE N-TERMINAL DOMAIN AND RING FINGER PROTEIN C14F5.10C"/>
    <property type="match status" value="1"/>
</dbReference>
<dbReference type="PANTHER" id="PTHR23327">
    <property type="entry name" value="RING FINGER PROTEIN 127"/>
    <property type="match status" value="1"/>
</dbReference>
<dbReference type="SMART" id="SM00028">
    <property type="entry name" value="TPR"/>
    <property type="match status" value="3"/>
</dbReference>
<dbReference type="SUPFAM" id="SSF57850">
    <property type="entry name" value="RING/U-box"/>
    <property type="match status" value="2"/>
</dbReference>
<dbReference type="GO" id="GO:0005737">
    <property type="term" value="C:cytoplasm"/>
    <property type="evidence" value="ECO:0007669"/>
    <property type="project" value="UniProtKB-ARBA"/>
</dbReference>
<feature type="region of interest" description="Disordered" evidence="6">
    <location>
        <begin position="328"/>
        <end position="400"/>
    </location>
</feature>
<evidence type="ECO:0000313" key="9">
    <source>
        <dbReference type="Proteomes" id="UP000515135"/>
    </source>
</evidence>
<dbReference type="InterPro" id="IPR017907">
    <property type="entry name" value="Znf_RING_CS"/>
</dbReference>
<feature type="domain" description="RING-type" evidence="7">
    <location>
        <begin position="479"/>
        <end position="517"/>
    </location>
</feature>
<evidence type="ECO:0000313" key="10">
    <source>
        <dbReference type="RefSeq" id="XP_019647163.1"/>
    </source>
</evidence>
<accession>A0A6P5ABY7</accession>
<dbReference type="InterPro" id="IPR015947">
    <property type="entry name" value="PUA-like_sf"/>
</dbReference>
<dbReference type="KEGG" id="bbel:109487599"/>
<evidence type="ECO:0000256" key="4">
    <source>
        <dbReference type="PROSITE-ProRule" id="PRU00175"/>
    </source>
</evidence>
<evidence type="ECO:0000256" key="1">
    <source>
        <dbReference type="ARBA" id="ARBA00022723"/>
    </source>
</evidence>
<dbReference type="PROSITE" id="PS50005">
    <property type="entry name" value="TPR"/>
    <property type="match status" value="1"/>
</dbReference>
<dbReference type="Gene3D" id="2.30.130.40">
    <property type="entry name" value="LON domain-like"/>
    <property type="match status" value="1"/>
</dbReference>
<evidence type="ECO:0000259" key="8">
    <source>
        <dbReference type="PROSITE" id="PS51787"/>
    </source>
</evidence>
<feature type="repeat" description="TPR" evidence="5">
    <location>
        <begin position="244"/>
        <end position="277"/>
    </location>
</feature>
<dbReference type="GO" id="GO:0061630">
    <property type="term" value="F:ubiquitin protein ligase activity"/>
    <property type="evidence" value="ECO:0007669"/>
    <property type="project" value="TreeGrafter"/>
</dbReference>
<dbReference type="OrthoDB" id="264917at2759"/>
<dbReference type="Pfam" id="PF13923">
    <property type="entry name" value="zf-C3HC4_2"/>
    <property type="match status" value="2"/>
</dbReference>
<dbReference type="RefSeq" id="XP_019647163.1">
    <property type="nucleotide sequence ID" value="XM_019791604.1"/>
</dbReference>
<feature type="compositionally biased region" description="Acidic residues" evidence="6">
    <location>
        <begin position="379"/>
        <end position="390"/>
    </location>
</feature>
<dbReference type="PROSITE" id="PS50089">
    <property type="entry name" value="ZF_RING_2"/>
    <property type="match status" value="2"/>
</dbReference>
<dbReference type="AlphaFoldDB" id="A0A6P5ABY7"/>
<gene>
    <name evidence="10" type="primary">LOC109487599</name>
</gene>
<dbReference type="Proteomes" id="UP000515135">
    <property type="component" value="Unplaced"/>
</dbReference>
<dbReference type="SMART" id="SM00464">
    <property type="entry name" value="LON"/>
    <property type="match status" value="1"/>
</dbReference>
<dbReference type="Pfam" id="PF02190">
    <property type="entry name" value="LON_substr_bdg"/>
    <property type="match status" value="1"/>
</dbReference>
<dbReference type="InterPro" id="IPR001841">
    <property type="entry name" value="Znf_RING"/>
</dbReference>
<feature type="domain" description="RING-type" evidence="7">
    <location>
        <begin position="106"/>
        <end position="142"/>
    </location>
</feature>
<keyword evidence="1" id="KW-0479">Metal-binding</keyword>
<dbReference type="SUPFAM" id="SSF88697">
    <property type="entry name" value="PUA domain-like"/>
    <property type="match status" value="1"/>
</dbReference>
<evidence type="ECO:0000256" key="6">
    <source>
        <dbReference type="SAM" id="MobiDB-lite"/>
    </source>
</evidence>
<dbReference type="SUPFAM" id="SSF48452">
    <property type="entry name" value="TPR-like"/>
    <property type="match status" value="1"/>
</dbReference>
<dbReference type="Gene3D" id="3.30.40.10">
    <property type="entry name" value="Zinc/RING finger domain, C3HC4 (zinc finger)"/>
    <property type="match status" value="2"/>
</dbReference>
<dbReference type="InterPro" id="IPR046336">
    <property type="entry name" value="Lon_prtase_N_sf"/>
</dbReference>
<dbReference type="InterPro" id="IPR003111">
    <property type="entry name" value="Lon_prtase_N"/>
</dbReference>
<dbReference type="PROSITE" id="PS00518">
    <property type="entry name" value="ZF_RING_1"/>
    <property type="match status" value="2"/>
</dbReference>
<dbReference type="InterPro" id="IPR019734">
    <property type="entry name" value="TPR_rpt"/>
</dbReference>
<dbReference type="Pfam" id="PF13181">
    <property type="entry name" value="TPR_8"/>
    <property type="match status" value="1"/>
</dbReference>
<sequence>MVDLAQEAFNAANYELAAEVLEREIAEEGLTQDRALGRADALAMQGNFHAAFEAYHLAFKMGKVAHERLNHLVTALVRVFSAKTGVIQAEGGEDKATDFLRDVVMCAVCQGLLFEPVTIPCGHTFCKRCIEKDPSKTCPRCRLRFTEAEYPDCQVLKPTVILCNIFDKWWPDEVKAVRLKWEGNDLFSKKDFSKATEKYTEALNLVPGDPILHSNRSHAYSSNHEWSLALKDALQVCQLRPDWPKGHYRKGMALIGMGRHEEAMSCFLQCLTLDPDVRPAKAELERLLHNLLSPTSELPPLHLGTKLSAPQPHHTPTPSLVHSLAAASLNEPSGEEESPMVTDEIGGSSVERRGADEAGPSRVGSVHMRSVHECCYEERMEEESSSDSELEMGRGKGRRKTNSDARLKACCSEPVLLEQELEMCGRKRTNSESSPNDSPSKSVGEDIYHKMLFVFVGAKQQGKLKEPSPDLIDAEDFECSLCMRLFYNPVTTPCGHSFCRDCLLRCLDHDNKCPLCKFCLKIYLAERRDKVTDTIDKIIKHFLGKEQVKRQAVQEEEVAELARLSEQMPIFVCTVAYPTVPCPLHIFEPRYRLMLRRCLETGTRQFGMCIYSPDGGYMEHGTVLEIRDVSFMPDGRSVVDTVGKSRFKVLDRGVRDGYNIAKVEPMADARVEGEEKAALERLNQAVYQEATAWVQSLPANTIDRILQHFGNMPECEADPQASPDGPAWTWWLLAILPVDQRIQYTILVMTPLKDRLEALRRILSCIRGRQ</sequence>
<keyword evidence="3" id="KW-0862">Zinc</keyword>
<reference evidence="10" key="1">
    <citation type="submission" date="2025-08" db="UniProtKB">
        <authorList>
            <consortium name="RefSeq"/>
        </authorList>
    </citation>
    <scope>IDENTIFICATION</scope>
    <source>
        <tissue evidence="10">Gonad</tissue>
    </source>
</reference>
<feature type="domain" description="Lon N-terminal" evidence="8">
    <location>
        <begin position="558"/>
        <end position="767"/>
    </location>
</feature>
<proteinExistence type="predicted"/>
<protein>
    <submittedName>
        <fullName evidence="10">LON peptidase N-terminal domain and RING finger protein 1-like</fullName>
    </submittedName>
</protein>
<dbReference type="InterPro" id="IPR013083">
    <property type="entry name" value="Znf_RING/FYVE/PHD"/>
</dbReference>
<dbReference type="PROSITE" id="PS51787">
    <property type="entry name" value="LON_N"/>
    <property type="match status" value="1"/>
</dbReference>
<dbReference type="CDD" id="cd16514">
    <property type="entry name" value="RING-HC_LONFs_rpt2"/>
    <property type="match status" value="1"/>
</dbReference>
<dbReference type="InterPro" id="IPR011990">
    <property type="entry name" value="TPR-like_helical_dom_sf"/>
</dbReference>
<dbReference type="Gene3D" id="1.25.40.10">
    <property type="entry name" value="Tetratricopeptide repeat domain"/>
    <property type="match status" value="1"/>
</dbReference>
<dbReference type="CDD" id="cd16513">
    <property type="entry name" value="RING-HC_LONFs_rpt1"/>
    <property type="match status" value="1"/>
</dbReference>
<keyword evidence="5" id="KW-0802">TPR repeat</keyword>